<evidence type="ECO:0000256" key="10">
    <source>
        <dbReference type="ARBA" id="ARBA00023011"/>
    </source>
</evidence>
<feature type="transmembrane region" description="Helical" evidence="20">
    <location>
        <begin position="300"/>
        <end position="319"/>
    </location>
</feature>
<sequence>MSPPEQALNPRTKKYEFFGPPGALFVTLSVPATTYALYFGCSEATGGCPPHVSAPAVIDALSDPAWWKSLWDAEAAVMYLAWYAFCVVAWYVMPGDWVEGVELRTGGKKKYKINAFSTFLLVMGLSAGYIWRFGPESFTFIYEKWVGLVTASLLMSFAQGLGCYLASFRPGAILALGGNSGNPIYDFFIGRELNPSIGSFDIKSFNELRPGLILWVLIDISMACEQAVRRGGSITDSMLLVFLFQFWYVADALYNEPAIFTTMDITTDGFGFMLAVGDLTWVPCVYSLQARYLVFKQKELGLFWTSAVVAVNLLGYWIFRSANGEKNDFRNGRNPKNLKFMETERGTKLLTSGWWGLSRHPNYLGDLIMALAWSLPTGFETPITYFYVSYFAVLLIHRQIRDDENCEKKYGKDWHKYTQLVPYRIIPYVY</sequence>
<evidence type="ECO:0000256" key="9">
    <source>
        <dbReference type="ARBA" id="ARBA00023002"/>
    </source>
</evidence>
<dbReference type="Proteomes" id="UP000218811">
    <property type="component" value="Unassembled WGS sequence"/>
</dbReference>
<dbReference type="PANTHER" id="PTHR21257">
    <property type="entry name" value="DELTA(14)-STEROL REDUCTASE"/>
    <property type="match status" value="1"/>
</dbReference>
<feature type="transmembrane region" description="Helical" evidence="20">
    <location>
        <begin position="76"/>
        <end position="93"/>
    </location>
</feature>
<evidence type="ECO:0000256" key="4">
    <source>
        <dbReference type="ARBA" id="ARBA00022516"/>
    </source>
</evidence>
<evidence type="ECO:0000256" key="1">
    <source>
        <dbReference type="ARBA" id="ARBA00004141"/>
    </source>
</evidence>
<evidence type="ECO:0000256" key="8">
    <source>
        <dbReference type="ARBA" id="ARBA00022989"/>
    </source>
</evidence>
<evidence type="ECO:0000256" key="18">
    <source>
        <dbReference type="ARBA" id="ARBA00077841"/>
    </source>
</evidence>
<keyword evidence="8 20" id="KW-1133">Transmembrane helix</keyword>
<name>A0A2H3JJY9_WOLCO</name>
<evidence type="ECO:0000256" key="16">
    <source>
        <dbReference type="ARBA" id="ARBA00060638"/>
    </source>
</evidence>
<dbReference type="Gene3D" id="1.20.120.1630">
    <property type="match status" value="1"/>
</dbReference>
<keyword evidence="10" id="KW-0756">Sterol biosynthesis</keyword>
<evidence type="ECO:0000313" key="22">
    <source>
        <dbReference type="Proteomes" id="UP000218811"/>
    </source>
</evidence>
<dbReference type="AlphaFoldDB" id="A0A2H3JJY9"/>
<keyword evidence="14" id="KW-0753">Steroid metabolism</keyword>
<comment type="pathway">
    <text evidence="16">Steroid biosynthesis; zymosterol biosynthesis; zymosterol from lanosterol: step 2/6.</text>
</comment>
<proteinExistence type="inferred from homology"/>
<dbReference type="InterPro" id="IPR018083">
    <property type="entry name" value="Sterol_reductase_CS"/>
</dbReference>
<evidence type="ECO:0000256" key="17">
    <source>
        <dbReference type="ARBA" id="ARBA00074394"/>
    </source>
</evidence>
<keyword evidence="5 20" id="KW-0812">Transmembrane</keyword>
<dbReference type="GO" id="GO:0005789">
    <property type="term" value="C:endoplasmic reticulum membrane"/>
    <property type="evidence" value="ECO:0007669"/>
    <property type="project" value="TreeGrafter"/>
</dbReference>
<comment type="similarity">
    <text evidence="2">Belongs to the ERG4/ERG24 family.</text>
</comment>
<evidence type="ECO:0000256" key="15">
    <source>
        <dbReference type="ARBA" id="ARBA00052254"/>
    </source>
</evidence>
<evidence type="ECO:0000256" key="3">
    <source>
        <dbReference type="ARBA" id="ARBA00012413"/>
    </source>
</evidence>
<keyword evidence="22" id="KW-1185">Reference proteome</keyword>
<dbReference type="OrthoDB" id="10262235at2759"/>
<keyword evidence="6" id="KW-0521">NADP</keyword>
<comment type="catalytic activity">
    <reaction evidence="15">
        <text>4,4-dimethyl-5alpha-cholesta-8,24-dien-3beta-ol + NADP(+) = 4,4-dimethyl-5alpha-cholesta-8,14,24-trien-3beta-ol + NADPH + H(+)</text>
        <dbReference type="Rhea" id="RHEA:18561"/>
        <dbReference type="ChEBI" id="CHEBI:15378"/>
        <dbReference type="ChEBI" id="CHEBI:17813"/>
        <dbReference type="ChEBI" id="CHEBI:18364"/>
        <dbReference type="ChEBI" id="CHEBI:57783"/>
        <dbReference type="ChEBI" id="CHEBI:58349"/>
        <dbReference type="EC" id="1.3.1.70"/>
    </reaction>
    <physiologicalReaction direction="right-to-left" evidence="15">
        <dbReference type="Rhea" id="RHEA:18563"/>
    </physiologicalReaction>
</comment>
<keyword evidence="13" id="KW-1207">Sterol metabolism</keyword>
<feature type="transmembrane region" description="Helical" evidence="20">
    <location>
        <begin position="145"/>
        <end position="166"/>
    </location>
</feature>
<organism evidence="21 22">
    <name type="scientific">Wolfiporia cocos (strain MD-104)</name>
    <name type="common">Brown rot fungus</name>
    <dbReference type="NCBI Taxonomy" id="742152"/>
    <lineage>
        <taxon>Eukaryota</taxon>
        <taxon>Fungi</taxon>
        <taxon>Dikarya</taxon>
        <taxon>Basidiomycota</taxon>
        <taxon>Agaricomycotina</taxon>
        <taxon>Agaricomycetes</taxon>
        <taxon>Polyporales</taxon>
        <taxon>Phaeolaceae</taxon>
        <taxon>Wolfiporia</taxon>
    </lineage>
</organism>
<dbReference type="InterPro" id="IPR001171">
    <property type="entry name" value="ERG24_DHCR-like"/>
</dbReference>
<keyword evidence="12 20" id="KW-0472">Membrane</keyword>
<evidence type="ECO:0000256" key="7">
    <source>
        <dbReference type="ARBA" id="ARBA00022955"/>
    </source>
</evidence>
<dbReference type="EMBL" id="KB468053">
    <property type="protein sequence ID" value="PCH40173.1"/>
    <property type="molecule type" value="Genomic_DNA"/>
</dbReference>
<reference evidence="21 22" key="1">
    <citation type="journal article" date="2012" name="Science">
        <title>The Paleozoic origin of enzymatic lignin decomposition reconstructed from 31 fungal genomes.</title>
        <authorList>
            <person name="Floudas D."/>
            <person name="Binder M."/>
            <person name="Riley R."/>
            <person name="Barry K."/>
            <person name="Blanchette R.A."/>
            <person name="Henrissat B."/>
            <person name="Martinez A.T."/>
            <person name="Otillar R."/>
            <person name="Spatafora J.W."/>
            <person name="Yadav J.S."/>
            <person name="Aerts A."/>
            <person name="Benoit I."/>
            <person name="Boyd A."/>
            <person name="Carlson A."/>
            <person name="Copeland A."/>
            <person name="Coutinho P.M."/>
            <person name="de Vries R.P."/>
            <person name="Ferreira P."/>
            <person name="Findley K."/>
            <person name="Foster B."/>
            <person name="Gaskell J."/>
            <person name="Glotzer D."/>
            <person name="Gorecki P."/>
            <person name="Heitman J."/>
            <person name="Hesse C."/>
            <person name="Hori C."/>
            <person name="Igarashi K."/>
            <person name="Jurgens J.A."/>
            <person name="Kallen N."/>
            <person name="Kersten P."/>
            <person name="Kohler A."/>
            <person name="Kuees U."/>
            <person name="Kumar T.K.A."/>
            <person name="Kuo A."/>
            <person name="LaButti K."/>
            <person name="Larrondo L.F."/>
            <person name="Lindquist E."/>
            <person name="Ling A."/>
            <person name="Lombard V."/>
            <person name="Lucas S."/>
            <person name="Lundell T."/>
            <person name="Martin R."/>
            <person name="McLaughlin D.J."/>
            <person name="Morgenstern I."/>
            <person name="Morin E."/>
            <person name="Murat C."/>
            <person name="Nagy L.G."/>
            <person name="Nolan M."/>
            <person name="Ohm R.A."/>
            <person name="Patyshakuliyeva A."/>
            <person name="Rokas A."/>
            <person name="Ruiz-Duenas F.J."/>
            <person name="Sabat G."/>
            <person name="Salamov A."/>
            <person name="Samejima M."/>
            <person name="Schmutz J."/>
            <person name="Slot J.C."/>
            <person name="St John F."/>
            <person name="Stenlid J."/>
            <person name="Sun H."/>
            <person name="Sun S."/>
            <person name="Syed K."/>
            <person name="Tsang A."/>
            <person name="Wiebenga A."/>
            <person name="Young D."/>
            <person name="Pisabarro A."/>
            <person name="Eastwood D.C."/>
            <person name="Martin F."/>
            <person name="Cullen D."/>
            <person name="Grigoriev I.V."/>
            <person name="Hibbett D.S."/>
        </authorList>
    </citation>
    <scope>NUCLEOTIDE SEQUENCE [LARGE SCALE GENOMIC DNA]</scope>
    <source>
        <strain evidence="21 22">MD-104</strain>
    </source>
</reference>
<protein>
    <recommendedName>
        <fullName evidence="17">Delta(14)-sterol reductase ERG24</fullName>
        <ecNumber evidence="3">1.3.1.70</ecNumber>
    </recommendedName>
    <alternativeName>
        <fullName evidence="19">C-14 sterol reductase ERG24</fullName>
    </alternativeName>
    <alternativeName>
        <fullName evidence="18">Sterol C14-reductase ERG24</fullName>
    </alternativeName>
</protein>
<dbReference type="STRING" id="742152.A0A2H3JJY9"/>
<comment type="subcellular location">
    <subcellularLocation>
        <location evidence="1">Membrane</location>
        <topology evidence="1">Multi-pass membrane protein</topology>
    </subcellularLocation>
</comment>
<evidence type="ECO:0000313" key="21">
    <source>
        <dbReference type="EMBL" id="PCH40173.1"/>
    </source>
</evidence>
<evidence type="ECO:0000256" key="11">
    <source>
        <dbReference type="ARBA" id="ARBA00023098"/>
    </source>
</evidence>
<evidence type="ECO:0000256" key="5">
    <source>
        <dbReference type="ARBA" id="ARBA00022692"/>
    </source>
</evidence>
<dbReference type="EC" id="1.3.1.70" evidence="3"/>
<dbReference type="PROSITE" id="PS01018">
    <property type="entry name" value="STEROL_REDUCT_2"/>
    <property type="match status" value="1"/>
</dbReference>
<feature type="transmembrane region" description="Helical" evidence="20">
    <location>
        <begin position="231"/>
        <end position="250"/>
    </location>
</feature>
<evidence type="ECO:0000256" key="19">
    <source>
        <dbReference type="ARBA" id="ARBA00083315"/>
    </source>
</evidence>
<evidence type="ECO:0000256" key="2">
    <source>
        <dbReference type="ARBA" id="ARBA00005402"/>
    </source>
</evidence>
<evidence type="ECO:0000256" key="6">
    <source>
        <dbReference type="ARBA" id="ARBA00022857"/>
    </source>
</evidence>
<evidence type="ECO:0000256" key="13">
    <source>
        <dbReference type="ARBA" id="ARBA00023166"/>
    </source>
</evidence>
<feature type="transmembrane region" description="Helical" evidence="20">
    <location>
        <begin position="113"/>
        <end position="133"/>
    </location>
</feature>
<keyword evidence="7" id="KW-0752">Steroid biosynthesis</keyword>
<evidence type="ECO:0000256" key="14">
    <source>
        <dbReference type="ARBA" id="ARBA00023221"/>
    </source>
</evidence>
<dbReference type="OMA" id="PNYMGDL"/>
<gene>
    <name evidence="21" type="ORF">WOLCODRAFT_136704</name>
</gene>
<keyword evidence="4" id="KW-0444">Lipid biosynthesis</keyword>
<dbReference type="Pfam" id="PF01222">
    <property type="entry name" value="ERG4_ERG24"/>
    <property type="match status" value="1"/>
</dbReference>
<accession>A0A2H3JJY9</accession>
<feature type="transmembrane region" description="Helical" evidence="20">
    <location>
        <begin position="270"/>
        <end position="288"/>
    </location>
</feature>
<dbReference type="GO" id="GO:0050613">
    <property type="term" value="F:Delta14-sterol reductase activity"/>
    <property type="evidence" value="ECO:0007669"/>
    <property type="project" value="UniProtKB-EC"/>
</dbReference>
<evidence type="ECO:0000256" key="12">
    <source>
        <dbReference type="ARBA" id="ARBA00023136"/>
    </source>
</evidence>
<dbReference type="FunFam" id="1.20.120.1630:FF:000009">
    <property type="entry name" value="C-14 sterol reductase"/>
    <property type="match status" value="1"/>
</dbReference>
<dbReference type="GO" id="GO:0006696">
    <property type="term" value="P:ergosterol biosynthetic process"/>
    <property type="evidence" value="ECO:0007669"/>
    <property type="project" value="TreeGrafter"/>
</dbReference>
<evidence type="ECO:0000256" key="20">
    <source>
        <dbReference type="SAM" id="Phobius"/>
    </source>
</evidence>
<dbReference type="PANTHER" id="PTHR21257:SF52">
    <property type="entry name" value="DELTA(14)-STEROL REDUCTASE TM7SF2"/>
    <property type="match status" value="1"/>
</dbReference>
<keyword evidence="11" id="KW-0443">Lipid metabolism</keyword>
<keyword evidence="9" id="KW-0560">Oxidoreductase</keyword>